<feature type="chain" id="PRO_5045518049" evidence="1">
    <location>
        <begin position="23"/>
        <end position="217"/>
    </location>
</feature>
<accession>A0ABR7GJX3</accession>
<evidence type="ECO:0000313" key="3">
    <source>
        <dbReference type="EMBL" id="MBC5694619.1"/>
    </source>
</evidence>
<sequence>MKHLLKKALSGIIITTALFNCAGAYSRVDAIAYSDKYALTVNGSPIAGGYNNYGDSDCTNYVSQCLYAGGMQQDSIWNSKLYTSGTGVSTTRKDSTAWTLADGLKNYLKDNKNATKLGGWAKTDTQYGKKYADNNSSLTIYNTGKTVLFYDWDTDGKMNHAALFVVDNAKSLDTADGNVTGDLINQHSYFRKHAIWHADKRNAHAKTTTIYAFALNV</sequence>
<feature type="signal peptide" evidence="1">
    <location>
        <begin position="1"/>
        <end position="22"/>
    </location>
</feature>
<evidence type="ECO:0000259" key="2">
    <source>
        <dbReference type="Pfam" id="PF12671"/>
    </source>
</evidence>
<dbReference type="Pfam" id="PF12671">
    <property type="entry name" value="Amidase_6"/>
    <property type="match status" value="1"/>
</dbReference>
<proteinExistence type="predicted"/>
<reference evidence="3 4" key="1">
    <citation type="submission" date="2020-08" db="EMBL/GenBank/DDBJ databases">
        <title>Genome public.</title>
        <authorList>
            <person name="Liu C."/>
            <person name="Sun Q."/>
        </authorList>
    </citation>
    <scope>NUCLEOTIDE SEQUENCE [LARGE SCALE GENOMIC DNA]</scope>
    <source>
        <strain evidence="3 4">M2</strain>
    </source>
</reference>
<evidence type="ECO:0000313" key="4">
    <source>
        <dbReference type="Proteomes" id="UP000641741"/>
    </source>
</evidence>
<dbReference type="Proteomes" id="UP000641741">
    <property type="component" value="Unassembled WGS sequence"/>
</dbReference>
<protein>
    <submittedName>
        <fullName evidence="3">Amidase domain-containing protein</fullName>
    </submittedName>
</protein>
<dbReference type="InterPro" id="IPR024301">
    <property type="entry name" value="Amidase_6"/>
</dbReference>
<evidence type="ECO:0000256" key="1">
    <source>
        <dbReference type="SAM" id="SignalP"/>
    </source>
</evidence>
<dbReference type="PANTHER" id="PTHR40032:SF1">
    <property type="entry name" value="EXPORTED PROTEIN"/>
    <property type="match status" value="1"/>
</dbReference>
<gene>
    <name evidence="3" type="ORF">H8S02_01445</name>
</gene>
<keyword evidence="1" id="KW-0732">Signal</keyword>
<comment type="caution">
    <text evidence="3">The sequence shown here is derived from an EMBL/GenBank/DDBJ whole genome shotgun (WGS) entry which is preliminary data.</text>
</comment>
<keyword evidence="4" id="KW-1185">Reference proteome</keyword>
<organism evidence="3 4">
    <name type="scientific">Agathobaculum hominis</name>
    <dbReference type="NCBI Taxonomy" id="2763014"/>
    <lineage>
        <taxon>Bacteria</taxon>
        <taxon>Bacillati</taxon>
        <taxon>Bacillota</taxon>
        <taxon>Clostridia</taxon>
        <taxon>Eubacteriales</taxon>
        <taxon>Butyricicoccaceae</taxon>
        <taxon>Agathobaculum</taxon>
    </lineage>
</organism>
<dbReference type="RefSeq" id="WP_186968906.1">
    <property type="nucleotide sequence ID" value="NZ_JACOPK010000001.1"/>
</dbReference>
<dbReference type="PANTHER" id="PTHR40032">
    <property type="entry name" value="EXPORTED PROTEIN-RELATED"/>
    <property type="match status" value="1"/>
</dbReference>
<name>A0ABR7GJX3_9FIRM</name>
<dbReference type="EMBL" id="JACOPK010000001">
    <property type="protein sequence ID" value="MBC5694619.1"/>
    <property type="molecule type" value="Genomic_DNA"/>
</dbReference>
<feature type="domain" description="Putative amidase" evidence="2">
    <location>
        <begin position="25"/>
        <end position="205"/>
    </location>
</feature>